<evidence type="ECO:0000313" key="2">
    <source>
        <dbReference type="Proteomes" id="UP001161497"/>
    </source>
</evidence>
<gene>
    <name evidence="1" type="ORF">MFUM_0057</name>
</gene>
<dbReference type="RefSeq" id="WP_009062029.1">
    <property type="nucleotide sequence ID" value="NZ_LXJS01000057.1"/>
</dbReference>
<dbReference type="EMBL" id="OX458932">
    <property type="protein sequence ID" value="CAI9084468.1"/>
    <property type="molecule type" value="Genomic_DNA"/>
</dbReference>
<dbReference type="Proteomes" id="UP001161497">
    <property type="component" value="Chromosome"/>
</dbReference>
<keyword evidence="2" id="KW-1185">Reference proteome</keyword>
<name>A0ABN8XB16_9BACT</name>
<proteinExistence type="predicted"/>
<organism evidence="1 2">
    <name type="scientific">Candidatus Methylacidiphilum fumarolicum</name>
    <dbReference type="NCBI Taxonomy" id="591154"/>
    <lineage>
        <taxon>Bacteria</taxon>
        <taxon>Pseudomonadati</taxon>
        <taxon>Verrucomicrobiota</taxon>
        <taxon>Methylacidiphilae</taxon>
        <taxon>Methylacidiphilales</taxon>
        <taxon>Methylacidiphilaceae</taxon>
        <taxon>Methylacidiphilum (ex Ratnadevi et al. 2023)</taxon>
    </lineage>
</organism>
<sequence>MFLLAKTDGLSTIQTETDWTTARFLALADRWSEECRHLSSIRDMVLHPAYQQIIGMGPSMLLYILDELERHPDHWFWALRAITGGNSIRSDNQGRVREMTLDWLEWAVQRRLR</sequence>
<accession>A0ABN8XB16</accession>
<evidence type="ECO:0000313" key="1">
    <source>
        <dbReference type="EMBL" id="CAI9084468.1"/>
    </source>
</evidence>
<protein>
    <submittedName>
        <fullName evidence="1">Uncharacterized protein</fullName>
    </submittedName>
</protein>
<reference evidence="1" key="1">
    <citation type="submission" date="2023-03" db="EMBL/GenBank/DDBJ databases">
        <authorList>
            <person name="Cremers G."/>
            <person name="Picone N."/>
        </authorList>
    </citation>
    <scope>NUCLEOTIDE SEQUENCE</scope>
    <source>
        <strain evidence="1">Sample_alias</strain>
    </source>
</reference>